<dbReference type="InterPro" id="IPR025500">
    <property type="entry name" value="DUF4390"/>
</dbReference>
<keyword evidence="3" id="KW-1185">Reference proteome</keyword>
<feature type="signal peptide" evidence="1">
    <location>
        <begin position="1"/>
        <end position="31"/>
    </location>
</feature>
<accession>A0A3N0UZZ9</accession>
<dbReference type="Pfam" id="PF14334">
    <property type="entry name" value="DUF4390"/>
    <property type="match status" value="1"/>
</dbReference>
<feature type="chain" id="PRO_5018218173" evidence="1">
    <location>
        <begin position="32"/>
        <end position="195"/>
    </location>
</feature>
<evidence type="ECO:0000256" key="1">
    <source>
        <dbReference type="SAM" id="SignalP"/>
    </source>
</evidence>
<gene>
    <name evidence="2" type="ORF">ED236_08750</name>
</gene>
<name>A0A3N0UZZ9_9PROT</name>
<reference evidence="2 3" key="1">
    <citation type="submission" date="2018-10" db="EMBL/GenBank/DDBJ databases">
        <authorList>
            <person name="Chen W.-M."/>
        </authorList>
    </citation>
    <scope>NUCLEOTIDE SEQUENCE [LARGE SCALE GENOMIC DNA]</scope>
    <source>
        <strain evidence="2 3">H-5</strain>
    </source>
</reference>
<proteinExistence type="predicted"/>
<organism evidence="2 3">
    <name type="scientific">Pseudomethylobacillus aquaticus</name>
    <dbReference type="NCBI Taxonomy" id="2676064"/>
    <lineage>
        <taxon>Bacteria</taxon>
        <taxon>Pseudomonadati</taxon>
        <taxon>Pseudomonadota</taxon>
        <taxon>Betaproteobacteria</taxon>
        <taxon>Nitrosomonadales</taxon>
        <taxon>Methylophilaceae</taxon>
        <taxon>Pseudomethylobacillus</taxon>
    </lineage>
</organism>
<dbReference type="EMBL" id="RJVP01000004">
    <property type="protein sequence ID" value="ROH85818.1"/>
    <property type="molecule type" value="Genomic_DNA"/>
</dbReference>
<comment type="caution">
    <text evidence="2">The sequence shown here is derived from an EMBL/GenBank/DDBJ whole genome shotgun (WGS) entry which is preliminary data.</text>
</comment>
<dbReference type="Proteomes" id="UP000275137">
    <property type="component" value="Unassembled WGS sequence"/>
</dbReference>
<keyword evidence="1" id="KW-0732">Signal</keyword>
<evidence type="ECO:0000313" key="3">
    <source>
        <dbReference type="Proteomes" id="UP000275137"/>
    </source>
</evidence>
<dbReference type="AlphaFoldDB" id="A0A3N0UZZ9"/>
<sequence>MTVFSTQCCKRFNLLSLGLALLIAFCATGWAAPSHLDIKSAELSPRGEQYVLNADFDLSFSPAVQEALSKGLPLHFLMEFQLTKPQRYWFDDEIVTSTSHVSISYHALSRQYLLNIDQQQSAHSSLQEVRERFTRVRNWLVLDKTLLKAGVPYQAALRIRLDASKLPQPLRVDALGSQDWSLISPRYRWTPDLDL</sequence>
<protein>
    <submittedName>
        <fullName evidence="2">DUF4390 domain-containing protein</fullName>
    </submittedName>
</protein>
<evidence type="ECO:0000313" key="2">
    <source>
        <dbReference type="EMBL" id="ROH85818.1"/>
    </source>
</evidence>